<organism evidence="7 8">
    <name type="scientific">Plakobranchus ocellatus</name>
    <dbReference type="NCBI Taxonomy" id="259542"/>
    <lineage>
        <taxon>Eukaryota</taxon>
        <taxon>Metazoa</taxon>
        <taxon>Spiralia</taxon>
        <taxon>Lophotrochozoa</taxon>
        <taxon>Mollusca</taxon>
        <taxon>Gastropoda</taxon>
        <taxon>Heterobranchia</taxon>
        <taxon>Euthyneura</taxon>
        <taxon>Panpulmonata</taxon>
        <taxon>Sacoglossa</taxon>
        <taxon>Placobranchoidea</taxon>
        <taxon>Plakobranchidae</taxon>
        <taxon>Plakobranchus</taxon>
    </lineage>
</organism>
<dbReference type="AlphaFoldDB" id="A0AAV4D0B9"/>
<comment type="subcellular location">
    <subcellularLocation>
        <location evidence="1">Membrane</location>
    </subcellularLocation>
</comment>
<evidence type="ECO:0000256" key="1">
    <source>
        <dbReference type="ARBA" id="ARBA00004370"/>
    </source>
</evidence>
<evidence type="ECO:0000256" key="5">
    <source>
        <dbReference type="SAM" id="Phobius"/>
    </source>
</evidence>
<proteinExistence type="predicted"/>
<evidence type="ECO:0000256" key="4">
    <source>
        <dbReference type="ARBA" id="ARBA00023136"/>
    </source>
</evidence>
<evidence type="ECO:0000313" key="8">
    <source>
        <dbReference type="Proteomes" id="UP000735302"/>
    </source>
</evidence>
<evidence type="ECO:0000256" key="2">
    <source>
        <dbReference type="ARBA" id="ARBA00022692"/>
    </source>
</evidence>
<keyword evidence="3 5" id="KW-1133">Transmembrane helix</keyword>
<evidence type="ECO:0000256" key="3">
    <source>
        <dbReference type="ARBA" id="ARBA00022989"/>
    </source>
</evidence>
<dbReference type="Pfam" id="PF10324">
    <property type="entry name" value="7TM_GPCR_Srw"/>
    <property type="match status" value="1"/>
</dbReference>
<gene>
    <name evidence="7" type="ORF">PoB_006410900</name>
</gene>
<dbReference type="Proteomes" id="UP000735302">
    <property type="component" value="Unassembled WGS sequence"/>
</dbReference>
<dbReference type="EMBL" id="BLXT01007279">
    <property type="protein sequence ID" value="GFO37604.1"/>
    <property type="molecule type" value="Genomic_DNA"/>
</dbReference>
<name>A0AAV4D0B9_9GAST</name>
<evidence type="ECO:0000259" key="6">
    <source>
        <dbReference type="PROSITE" id="PS50262"/>
    </source>
</evidence>
<accession>A0AAV4D0B9</accession>
<keyword evidence="8" id="KW-1185">Reference proteome</keyword>
<dbReference type="GO" id="GO:0016020">
    <property type="term" value="C:membrane"/>
    <property type="evidence" value="ECO:0007669"/>
    <property type="project" value="UniProtKB-SubCell"/>
</dbReference>
<dbReference type="Gene3D" id="1.20.1070.10">
    <property type="entry name" value="Rhodopsin 7-helix transmembrane proteins"/>
    <property type="match status" value="1"/>
</dbReference>
<protein>
    <submittedName>
        <fullName evidence="7">Chemosensory receptor a</fullName>
    </submittedName>
</protein>
<feature type="transmembrane region" description="Helical" evidence="5">
    <location>
        <begin position="83"/>
        <end position="101"/>
    </location>
</feature>
<keyword evidence="7" id="KW-0675">Receptor</keyword>
<sequence>MRSSRWREGIRTQTGAPTVESVDLKVRRTKKEDRLIKMVVVIAIVFIISTTPGTIVMFISAVLKEYLQTSPYHTPTLVLQANMIALETVNNSINFFVYYMMGSRFKLVFRQLIGFTNSIVSS</sequence>
<keyword evidence="2 5" id="KW-0812">Transmembrane</keyword>
<dbReference type="PROSITE" id="PS50262">
    <property type="entry name" value="G_PROTEIN_RECEP_F1_2"/>
    <property type="match status" value="1"/>
</dbReference>
<dbReference type="InterPro" id="IPR017452">
    <property type="entry name" value="GPCR_Rhodpsn_7TM"/>
</dbReference>
<feature type="transmembrane region" description="Helical" evidence="5">
    <location>
        <begin position="35"/>
        <end position="63"/>
    </location>
</feature>
<feature type="domain" description="G-protein coupled receptors family 1 profile" evidence="6">
    <location>
        <begin position="1"/>
        <end position="98"/>
    </location>
</feature>
<keyword evidence="4 5" id="KW-0472">Membrane</keyword>
<evidence type="ECO:0000313" key="7">
    <source>
        <dbReference type="EMBL" id="GFO37604.1"/>
    </source>
</evidence>
<dbReference type="GO" id="GO:0008528">
    <property type="term" value="F:G protein-coupled peptide receptor activity"/>
    <property type="evidence" value="ECO:0007669"/>
    <property type="project" value="InterPro"/>
</dbReference>
<comment type="caution">
    <text evidence="7">The sequence shown here is derived from an EMBL/GenBank/DDBJ whole genome shotgun (WGS) entry which is preliminary data.</text>
</comment>
<reference evidence="7 8" key="1">
    <citation type="journal article" date="2021" name="Elife">
        <title>Chloroplast acquisition without the gene transfer in kleptoplastic sea slugs, Plakobranchus ocellatus.</title>
        <authorList>
            <person name="Maeda T."/>
            <person name="Takahashi S."/>
            <person name="Yoshida T."/>
            <person name="Shimamura S."/>
            <person name="Takaki Y."/>
            <person name="Nagai Y."/>
            <person name="Toyoda A."/>
            <person name="Suzuki Y."/>
            <person name="Arimoto A."/>
            <person name="Ishii H."/>
            <person name="Satoh N."/>
            <person name="Nishiyama T."/>
            <person name="Hasebe M."/>
            <person name="Maruyama T."/>
            <person name="Minagawa J."/>
            <person name="Obokata J."/>
            <person name="Shigenobu S."/>
        </authorList>
    </citation>
    <scope>NUCLEOTIDE SEQUENCE [LARGE SCALE GENOMIC DNA]</scope>
</reference>
<dbReference type="SUPFAM" id="SSF81321">
    <property type="entry name" value="Family A G protein-coupled receptor-like"/>
    <property type="match status" value="1"/>
</dbReference>
<dbReference type="InterPro" id="IPR019427">
    <property type="entry name" value="7TM_GPCR_serpentine_rcpt_Srw"/>
</dbReference>